<dbReference type="InterPro" id="IPR008250">
    <property type="entry name" value="ATPase_P-typ_transduc_dom_A_sf"/>
</dbReference>
<dbReference type="InterPro" id="IPR050510">
    <property type="entry name" value="Cation_transp_ATPase_P-type"/>
</dbReference>
<dbReference type="InterPro" id="IPR018303">
    <property type="entry name" value="ATPase_P-typ_P_site"/>
</dbReference>
<evidence type="ECO:0000313" key="13">
    <source>
        <dbReference type="Proteomes" id="UP001304671"/>
    </source>
</evidence>
<gene>
    <name evidence="12" type="ORF">VB264_18730</name>
</gene>
<accession>A0ABU5QT12</accession>
<dbReference type="SUPFAM" id="SSF81653">
    <property type="entry name" value="Calcium ATPase, transduction domain A"/>
    <property type="match status" value="1"/>
</dbReference>
<feature type="transmembrane region" description="Helical" evidence="10">
    <location>
        <begin position="268"/>
        <end position="285"/>
    </location>
</feature>
<keyword evidence="6" id="KW-0067">ATP-binding</keyword>
<dbReference type="InterPro" id="IPR023299">
    <property type="entry name" value="ATPase_P-typ_cyto_dom_N"/>
</dbReference>
<dbReference type="InterPro" id="IPR023298">
    <property type="entry name" value="ATPase_P-typ_TM_dom_sf"/>
</dbReference>
<dbReference type="EMBL" id="JAYFUL010000038">
    <property type="protein sequence ID" value="MEA5259840.1"/>
    <property type="molecule type" value="Genomic_DNA"/>
</dbReference>
<keyword evidence="9 10" id="KW-0472">Membrane</keyword>
<dbReference type="SFLD" id="SFLDG00002">
    <property type="entry name" value="C1.7:_P-type_atpase_like"/>
    <property type="match status" value="1"/>
</dbReference>
<evidence type="ECO:0000256" key="6">
    <source>
        <dbReference type="ARBA" id="ARBA00022840"/>
    </source>
</evidence>
<dbReference type="PRINTS" id="PR00120">
    <property type="entry name" value="HATPASE"/>
</dbReference>
<dbReference type="Proteomes" id="UP001304671">
    <property type="component" value="Unassembled WGS sequence"/>
</dbReference>
<feature type="transmembrane region" description="Helical" evidence="10">
    <location>
        <begin position="874"/>
        <end position="893"/>
    </location>
</feature>
<dbReference type="InterPro" id="IPR059000">
    <property type="entry name" value="ATPase_P-type_domA"/>
</dbReference>
<dbReference type="InterPro" id="IPR004014">
    <property type="entry name" value="ATPase_P-typ_cation-transptr_N"/>
</dbReference>
<dbReference type="SFLD" id="SFLDF00027">
    <property type="entry name" value="p-type_atpase"/>
    <property type="match status" value="1"/>
</dbReference>
<feature type="transmembrane region" description="Helical" evidence="10">
    <location>
        <begin position="104"/>
        <end position="123"/>
    </location>
</feature>
<dbReference type="Gene3D" id="1.20.1110.10">
    <property type="entry name" value="Calcium-transporting ATPase, transmembrane domain"/>
    <property type="match status" value="1"/>
</dbReference>
<feature type="transmembrane region" description="Helical" evidence="10">
    <location>
        <begin position="72"/>
        <end position="98"/>
    </location>
</feature>
<feature type="domain" description="Cation-transporting P-type ATPase N-terminal" evidence="11">
    <location>
        <begin position="26"/>
        <end position="100"/>
    </location>
</feature>
<evidence type="ECO:0000256" key="3">
    <source>
        <dbReference type="ARBA" id="ARBA00022475"/>
    </source>
</evidence>
<evidence type="ECO:0000256" key="1">
    <source>
        <dbReference type="ARBA" id="ARBA00004651"/>
    </source>
</evidence>
<feature type="transmembrane region" description="Helical" evidence="10">
    <location>
        <begin position="297"/>
        <end position="322"/>
    </location>
</feature>
<feature type="transmembrane region" description="Helical" evidence="10">
    <location>
        <begin position="699"/>
        <end position="720"/>
    </location>
</feature>
<comment type="caution">
    <text evidence="12">The sequence shown here is derived from an EMBL/GenBank/DDBJ whole genome shotgun (WGS) entry which is preliminary data.</text>
</comment>
<feature type="transmembrane region" description="Helical" evidence="10">
    <location>
        <begin position="841"/>
        <end position="859"/>
    </location>
</feature>
<dbReference type="Pfam" id="PF00690">
    <property type="entry name" value="Cation_ATPase_N"/>
    <property type="match status" value="1"/>
</dbReference>
<keyword evidence="4 10" id="KW-0812">Transmembrane</keyword>
<comment type="subcellular location">
    <subcellularLocation>
        <location evidence="1">Cell membrane</location>
        <topology evidence="1">Multi-pass membrane protein</topology>
    </subcellularLocation>
</comment>
<dbReference type="PANTHER" id="PTHR43294">
    <property type="entry name" value="SODIUM/POTASSIUM-TRANSPORTING ATPASE SUBUNIT ALPHA"/>
    <property type="match status" value="1"/>
</dbReference>
<dbReference type="InterPro" id="IPR036412">
    <property type="entry name" value="HAD-like_sf"/>
</dbReference>
<dbReference type="Gene3D" id="3.40.1110.10">
    <property type="entry name" value="Calcium-transporting ATPase, cytoplasmic domain N"/>
    <property type="match status" value="1"/>
</dbReference>
<dbReference type="SUPFAM" id="SSF81665">
    <property type="entry name" value="Calcium ATPase, transmembrane domain M"/>
    <property type="match status" value="1"/>
</dbReference>
<dbReference type="InterPro" id="IPR044492">
    <property type="entry name" value="P_typ_ATPase_HD_dom"/>
</dbReference>
<evidence type="ECO:0000259" key="11">
    <source>
        <dbReference type="SMART" id="SM00831"/>
    </source>
</evidence>
<name>A0ABU5QT12_9BACT</name>
<reference evidence="12 13" key="1">
    <citation type="submission" date="2023-12" db="EMBL/GenBank/DDBJ databases">
        <title>Novel species of the genus Arcicella isolated from rivers.</title>
        <authorList>
            <person name="Lu H."/>
        </authorList>
    </citation>
    <scope>NUCLEOTIDE SEQUENCE [LARGE SCALE GENOMIC DNA]</scope>
    <source>
        <strain evidence="12 13">LMG 21963</strain>
    </source>
</reference>
<evidence type="ECO:0000256" key="2">
    <source>
        <dbReference type="ARBA" id="ARBA00005675"/>
    </source>
</evidence>
<evidence type="ECO:0000313" key="12">
    <source>
        <dbReference type="EMBL" id="MEA5259840.1"/>
    </source>
</evidence>
<proteinExistence type="inferred from homology"/>
<dbReference type="InterPro" id="IPR023214">
    <property type="entry name" value="HAD_sf"/>
</dbReference>
<dbReference type="InterPro" id="IPR001757">
    <property type="entry name" value="P_typ_ATPase"/>
</dbReference>
<dbReference type="Pfam" id="PF00122">
    <property type="entry name" value="E1-E2_ATPase"/>
    <property type="match status" value="1"/>
</dbReference>
<comment type="similarity">
    <text evidence="2">Belongs to the cation transport ATPase (P-type) (TC 3.A.3) family. Type IIA subfamily.</text>
</comment>
<keyword evidence="5" id="KW-0547">Nucleotide-binding</keyword>
<keyword evidence="3" id="KW-1003">Cell membrane</keyword>
<evidence type="ECO:0000256" key="8">
    <source>
        <dbReference type="ARBA" id="ARBA00022989"/>
    </source>
</evidence>
<protein>
    <submittedName>
        <fullName evidence="12">Cation-transporting P-type ATPase</fullName>
    </submittedName>
</protein>
<dbReference type="Gene3D" id="2.70.150.10">
    <property type="entry name" value="Calcium-transporting ATPase, cytoplasmic transduction domain A"/>
    <property type="match status" value="1"/>
</dbReference>
<dbReference type="SFLD" id="SFLDS00003">
    <property type="entry name" value="Haloacid_Dehalogenase"/>
    <property type="match status" value="1"/>
</dbReference>
<organism evidence="12 13">
    <name type="scientific">Arcicella aquatica</name>
    <dbReference type="NCBI Taxonomy" id="217141"/>
    <lineage>
        <taxon>Bacteria</taxon>
        <taxon>Pseudomonadati</taxon>
        <taxon>Bacteroidota</taxon>
        <taxon>Cytophagia</taxon>
        <taxon>Cytophagales</taxon>
        <taxon>Flectobacillaceae</taxon>
        <taxon>Arcicella</taxon>
    </lineage>
</organism>
<dbReference type="Pfam" id="PF00689">
    <property type="entry name" value="Cation_ATPase_C"/>
    <property type="match status" value="1"/>
</dbReference>
<dbReference type="PROSITE" id="PS00154">
    <property type="entry name" value="ATPASE_E1_E2"/>
    <property type="match status" value="1"/>
</dbReference>
<evidence type="ECO:0000256" key="5">
    <source>
        <dbReference type="ARBA" id="ARBA00022741"/>
    </source>
</evidence>
<dbReference type="SUPFAM" id="SSF56784">
    <property type="entry name" value="HAD-like"/>
    <property type="match status" value="1"/>
</dbReference>
<keyword evidence="7" id="KW-1278">Translocase</keyword>
<evidence type="ECO:0000256" key="4">
    <source>
        <dbReference type="ARBA" id="ARBA00022692"/>
    </source>
</evidence>
<feature type="transmembrane region" description="Helical" evidence="10">
    <location>
        <begin position="732"/>
        <end position="752"/>
    </location>
</feature>
<dbReference type="Pfam" id="PF13246">
    <property type="entry name" value="Cation_ATPase"/>
    <property type="match status" value="1"/>
</dbReference>
<evidence type="ECO:0000256" key="7">
    <source>
        <dbReference type="ARBA" id="ARBA00022967"/>
    </source>
</evidence>
<evidence type="ECO:0000256" key="10">
    <source>
        <dbReference type="SAM" id="Phobius"/>
    </source>
</evidence>
<keyword evidence="13" id="KW-1185">Reference proteome</keyword>
<evidence type="ECO:0000256" key="9">
    <source>
        <dbReference type="ARBA" id="ARBA00023136"/>
    </source>
</evidence>
<dbReference type="Gene3D" id="3.40.50.1000">
    <property type="entry name" value="HAD superfamily/HAD-like"/>
    <property type="match status" value="1"/>
</dbReference>
<feature type="transmembrane region" description="Helical" evidence="10">
    <location>
        <begin position="773"/>
        <end position="792"/>
    </location>
</feature>
<dbReference type="PRINTS" id="PR00119">
    <property type="entry name" value="CATATPASE"/>
</dbReference>
<feature type="transmembrane region" description="Helical" evidence="10">
    <location>
        <begin position="804"/>
        <end position="821"/>
    </location>
</feature>
<sequence length="901" mass="99950">MASKNLDNTTTDNSSTKKVHNYPIKDVVSIPLEEIVNTLQGDLTNGLAEGSINKRIKTYGLNRYEEQKQKSVFLLLLEQLKSPIILLLVFASGASLYFKDWLEGFAIIGVIFITAALGFFMELQARKSMNQLKSMDVSLSKVWRDNALNEVPSERLMPGDILVLEAGDMVLADARLVEINQFEVDESPLTGESMPITKTLEPLDKDTSLADQTNMIFKGTSVIKGNAKAIIVGTALHTELGKITALVDNAKQVITPLEKKLQGLTTKLMWLTAIFAAIFIITGFLQGKELYLIIETAIALAVAAIPEGLPVVSTIALTYGMLRMAEKKVLIKKLASVETLGGINTIFTDKTGTLTENKIQVNNISFFDNTFKVENNTVGEADAKANQASLEKLLLISLLCNNAVVEKKEKKKDKQLGDPIEISLLNFVGLNNVNIPQIQQEYPRIAEEAFSSETKLMGTLHKKGDSNFVAVKGAIEAILQQCKSFYKQGKIVSLTEEDKNQFLQKAEEIQAQGTRVLGFAFNEANNIPHDNMVKELTFVGFIGFLDPPRLDISGALQSCRNAGIKVIMITGDHPATALNIAQTIRLSDTENVVITGKDLEGKPDKKKLFAATIFARVTPQQKLDMVTLYQKRGDIVAMTGDGINDAPALKKAEIGIAMGRRGTQVAIETAEMVLKNDSFKSIVVAIEQGRVIFQNIKRFLVYLLSCNLSEIVIVFLYGLLNFPFSVLPLQILFLNLVTDIFPALALGMGKGNKLIMSISPRNPKEPIVVKQDWINILVYASLLALPIIAVTWYCSDYLHMDAKICNNITFFSLAFSQLWHVFNLSSRKISFFKNEITENKFVWAALGLCIVIMLTFYWVNPLNKIIGLQKLDFTIWSIILITSWMPVVLVQLFKRVFKVIS</sequence>
<dbReference type="SUPFAM" id="SSF81660">
    <property type="entry name" value="Metal cation-transporting ATPase, ATP-binding domain N"/>
    <property type="match status" value="1"/>
</dbReference>
<keyword evidence="8 10" id="KW-1133">Transmembrane helix</keyword>
<dbReference type="SMART" id="SM00831">
    <property type="entry name" value="Cation_ATPase_N"/>
    <property type="match status" value="1"/>
</dbReference>
<dbReference type="InterPro" id="IPR006068">
    <property type="entry name" value="ATPase_P-typ_cation-transptr_C"/>
</dbReference>
<dbReference type="PANTHER" id="PTHR43294:SF21">
    <property type="entry name" value="CATION TRANSPORTING ATPASE"/>
    <property type="match status" value="1"/>
</dbReference>
<dbReference type="RefSeq" id="WP_323251810.1">
    <property type="nucleotide sequence ID" value="NZ_JAYFUL010000038.1"/>
</dbReference>
<dbReference type="NCBIfam" id="TIGR01494">
    <property type="entry name" value="ATPase_P-type"/>
    <property type="match status" value="2"/>
</dbReference>